<dbReference type="RefSeq" id="XP_026285824.1">
    <property type="nucleotide sequence ID" value="XM_026430039.2"/>
</dbReference>
<dbReference type="KEGG" id="foc:113211613"/>
<organism evidence="2 3">
    <name type="scientific">Frankliniella occidentalis</name>
    <name type="common">Western flower thrips</name>
    <name type="synonym">Euthrips occidentalis</name>
    <dbReference type="NCBI Taxonomy" id="133901"/>
    <lineage>
        <taxon>Eukaryota</taxon>
        <taxon>Metazoa</taxon>
        <taxon>Ecdysozoa</taxon>
        <taxon>Arthropoda</taxon>
        <taxon>Hexapoda</taxon>
        <taxon>Insecta</taxon>
        <taxon>Pterygota</taxon>
        <taxon>Neoptera</taxon>
        <taxon>Paraneoptera</taxon>
        <taxon>Thysanoptera</taxon>
        <taxon>Terebrantia</taxon>
        <taxon>Thripoidea</taxon>
        <taxon>Thripidae</taxon>
        <taxon>Frankliniella</taxon>
    </lineage>
</organism>
<dbReference type="AlphaFoldDB" id="A0A6J1SX60"/>
<keyword evidence="2" id="KW-1185">Reference proteome</keyword>
<evidence type="ECO:0000313" key="2">
    <source>
        <dbReference type="Proteomes" id="UP000504606"/>
    </source>
</evidence>
<evidence type="ECO:0000313" key="3">
    <source>
        <dbReference type="RefSeq" id="XP_026285824.1"/>
    </source>
</evidence>
<name>A0A6J1SX60_FRAOC</name>
<evidence type="ECO:0000256" key="1">
    <source>
        <dbReference type="SAM" id="MobiDB-lite"/>
    </source>
</evidence>
<protein>
    <submittedName>
        <fullName evidence="3">Uncharacterized protein LOC113211613</fullName>
    </submittedName>
</protein>
<feature type="compositionally biased region" description="Basic residues" evidence="1">
    <location>
        <begin position="1"/>
        <end position="19"/>
    </location>
</feature>
<proteinExistence type="predicted"/>
<dbReference type="GeneID" id="113211613"/>
<dbReference type="Proteomes" id="UP000504606">
    <property type="component" value="Unplaced"/>
</dbReference>
<accession>A0A6J1SX60</accession>
<gene>
    <name evidence="3" type="primary">LOC113211613</name>
</gene>
<sequence length="393" mass="43959">MPKKSKRACFRRVKNRKSKVPTSKRGDAVGFVGGLPDTTEPIQSIELSGNDEARCIDRNHVYGFEGASKAPVKVELHSEADFISDRNIPQFSVFSMEIAMEDEGDLADPADVVQSSKKLPKSVEAAATLPSDVVEVPLFEFIEEGIPSPGIAQSSENVLLNDEEDSPPSADVVQSTQDLFRSVLPPYWTLLADKDGYNCLQHSRGRDPAMQRNVYVTHGGTLRITVHRRELPEDIVKEVTKDWPSGLRLTSQSSSYFVDHVLRVVMAVRAYEVCVGARSTKFEKMWASEKNGYIDCNPYGEARYTKTFRSSECSLLVPTPRLYCSACSKAQHRFEGRMKRHSDGVARSNTGHHYLTEAQKELRLASQSKIIANLKNQLRRAGVTKEFIEKEES</sequence>
<reference evidence="3" key="1">
    <citation type="submission" date="2025-08" db="UniProtKB">
        <authorList>
            <consortium name="RefSeq"/>
        </authorList>
    </citation>
    <scope>IDENTIFICATION</scope>
    <source>
        <tissue evidence="3">Whole organism</tissue>
    </source>
</reference>
<feature type="region of interest" description="Disordered" evidence="1">
    <location>
        <begin position="1"/>
        <end position="31"/>
    </location>
</feature>